<dbReference type="InterPro" id="IPR020479">
    <property type="entry name" value="HD_metazoa"/>
</dbReference>
<evidence type="ECO:0000256" key="7">
    <source>
        <dbReference type="SAM" id="MobiDB-lite"/>
    </source>
</evidence>
<reference evidence="10" key="1">
    <citation type="submission" date="2025-08" db="UniProtKB">
        <authorList>
            <consortium name="RefSeq"/>
        </authorList>
    </citation>
    <scope>IDENTIFICATION</scope>
</reference>
<dbReference type="InterPro" id="IPR009057">
    <property type="entry name" value="Homeodomain-like_sf"/>
</dbReference>
<sequence length="252" mass="29848">MFQNVLMAVTPLSETKEINSWENRPFVHSWPESSRQKKINKDTGTRTIKKKSKRNRTAYTTDQLKSLEKAFEVRKYIDADRRKELAKYLNIGEKCVKVWFQNRRMKEKRDILESNPDSSSEYIYKTAATSPSVVQNTCEDQYIPNNYIHPIPTKTDPQLYYYPIEQDMKNLQSSHGIGYQNYNPVEYINYSVPSHPNDYYQSHTNINPTQYPYATIPDYMYTNTNNTQFIQDQMNTFSEVPNWSNNTELTYF</sequence>
<feature type="domain" description="Homeobox" evidence="8">
    <location>
        <begin position="50"/>
        <end position="110"/>
    </location>
</feature>
<dbReference type="InterPro" id="IPR001356">
    <property type="entry name" value="HD"/>
</dbReference>
<feature type="compositionally biased region" description="Basic residues" evidence="7">
    <location>
        <begin position="47"/>
        <end position="56"/>
    </location>
</feature>
<accession>A0A6J1P8R2</accession>
<dbReference type="SMART" id="SM00389">
    <property type="entry name" value="HOX"/>
    <property type="match status" value="1"/>
</dbReference>
<dbReference type="Proteomes" id="UP001652582">
    <property type="component" value="Chromosome 10"/>
</dbReference>
<feature type="DNA-binding region" description="Homeobox" evidence="5">
    <location>
        <begin position="52"/>
        <end position="111"/>
    </location>
</feature>
<protein>
    <submittedName>
        <fullName evidence="10">Homeobox protein pnx-like</fullName>
    </submittedName>
</protein>
<dbReference type="GO" id="GO:0000981">
    <property type="term" value="F:DNA-binding transcription factor activity, RNA polymerase II-specific"/>
    <property type="evidence" value="ECO:0007669"/>
    <property type="project" value="InterPro"/>
</dbReference>
<dbReference type="PANTHER" id="PTHR45664">
    <property type="entry name" value="PROTEIN ZERKNUELLT 1-RELATED"/>
    <property type="match status" value="1"/>
</dbReference>
<evidence type="ECO:0000256" key="2">
    <source>
        <dbReference type="ARBA" id="ARBA00023125"/>
    </source>
</evidence>
<keyword evidence="2 5" id="KW-0238">DNA-binding</keyword>
<evidence type="ECO:0000313" key="9">
    <source>
        <dbReference type="Proteomes" id="UP001652582"/>
    </source>
</evidence>
<dbReference type="Pfam" id="PF00046">
    <property type="entry name" value="Homeodomain"/>
    <property type="match status" value="1"/>
</dbReference>
<evidence type="ECO:0000256" key="4">
    <source>
        <dbReference type="ARBA" id="ARBA00023242"/>
    </source>
</evidence>
<dbReference type="InterPro" id="IPR017970">
    <property type="entry name" value="Homeobox_CS"/>
</dbReference>
<proteinExistence type="predicted"/>
<dbReference type="PANTHER" id="PTHR45664:SF12">
    <property type="entry name" value="PANCREAS_DUODENUM HOMEOBOX PROTEIN 1"/>
    <property type="match status" value="1"/>
</dbReference>
<evidence type="ECO:0000256" key="3">
    <source>
        <dbReference type="ARBA" id="ARBA00023155"/>
    </source>
</evidence>
<dbReference type="Gene3D" id="1.10.10.60">
    <property type="entry name" value="Homeodomain-like"/>
    <property type="match status" value="1"/>
</dbReference>
<evidence type="ECO:0000256" key="6">
    <source>
        <dbReference type="RuleBase" id="RU000682"/>
    </source>
</evidence>
<dbReference type="CDD" id="cd00086">
    <property type="entry name" value="homeodomain"/>
    <property type="match status" value="1"/>
</dbReference>
<dbReference type="KEGG" id="bany:112057800"/>
<keyword evidence="9" id="KW-1185">Reference proteome</keyword>
<dbReference type="PROSITE" id="PS50071">
    <property type="entry name" value="HOMEOBOX_2"/>
    <property type="match status" value="1"/>
</dbReference>
<dbReference type="AlphaFoldDB" id="A0A6J1P8R2"/>
<dbReference type="GeneID" id="112057800"/>
<feature type="region of interest" description="Disordered" evidence="7">
    <location>
        <begin position="32"/>
        <end position="57"/>
    </location>
</feature>
<name>A0A6J1P8R2_BICAN</name>
<dbReference type="PRINTS" id="PR00024">
    <property type="entry name" value="HOMEOBOX"/>
</dbReference>
<dbReference type="PROSITE" id="PS00027">
    <property type="entry name" value="HOMEOBOX_1"/>
    <property type="match status" value="1"/>
</dbReference>
<comment type="subcellular location">
    <subcellularLocation>
        <location evidence="1 5 6">Nucleus</location>
    </subcellularLocation>
</comment>
<evidence type="ECO:0000256" key="1">
    <source>
        <dbReference type="ARBA" id="ARBA00004123"/>
    </source>
</evidence>
<evidence type="ECO:0000259" key="8">
    <source>
        <dbReference type="PROSITE" id="PS50071"/>
    </source>
</evidence>
<evidence type="ECO:0000256" key="5">
    <source>
        <dbReference type="PROSITE-ProRule" id="PRU00108"/>
    </source>
</evidence>
<dbReference type="OrthoDB" id="6159439at2759"/>
<keyword evidence="4 5" id="KW-0539">Nucleus</keyword>
<gene>
    <name evidence="10" type="primary">LOC112057800</name>
</gene>
<dbReference type="SUPFAM" id="SSF46689">
    <property type="entry name" value="Homeodomain-like"/>
    <property type="match status" value="1"/>
</dbReference>
<dbReference type="RefSeq" id="XP_023954113.2">
    <property type="nucleotide sequence ID" value="XM_024098345.2"/>
</dbReference>
<keyword evidence="3 5" id="KW-0371">Homeobox</keyword>
<dbReference type="GO" id="GO:0005634">
    <property type="term" value="C:nucleus"/>
    <property type="evidence" value="ECO:0007669"/>
    <property type="project" value="UniProtKB-SubCell"/>
</dbReference>
<evidence type="ECO:0000313" key="10">
    <source>
        <dbReference type="RefSeq" id="XP_023954113.2"/>
    </source>
</evidence>
<organism evidence="9 10">
    <name type="scientific">Bicyclus anynana</name>
    <name type="common">Squinting bush brown butterfly</name>
    <dbReference type="NCBI Taxonomy" id="110368"/>
    <lineage>
        <taxon>Eukaryota</taxon>
        <taxon>Metazoa</taxon>
        <taxon>Ecdysozoa</taxon>
        <taxon>Arthropoda</taxon>
        <taxon>Hexapoda</taxon>
        <taxon>Insecta</taxon>
        <taxon>Pterygota</taxon>
        <taxon>Neoptera</taxon>
        <taxon>Endopterygota</taxon>
        <taxon>Lepidoptera</taxon>
        <taxon>Glossata</taxon>
        <taxon>Ditrysia</taxon>
        <taxon>Papilionoidea</taxon>
        <taxon>Nymphalidae</taxon>
        <taxon>Satyrinae</taxon>
        <taxon>Satyrini</taxon>
        <taxon>Mycalesina</taxon>
        <taxon>Bicyclus</taxon>
    </lineage>
</organism>
<dbReference type="GO" id="GO:0000978">
    <property type="term" value="F:RNA polymerase II cis-regulatory region sequence-specific DNA binding"/>
    <property type="evidence" value="ECO:0007669"/>
    <property type="project" value="TreeGrafter"/>
</dbReference>
<dbReference type="GO" id="GO:0045944">
    <property type="term" value="P:positive regulation of transcription by RNA polymerase II"/>
    <property type="evidence" value="ECO:0007669"/>
    <property type="project" value="UniProtKB-ARBA"/>
</dbReference>